<feature type="signal peptide" evidence="1">
    <location>
        <begin position="1"/>
        <end position="20"/>
    </location>
</feature>
<evidence type="ECO:0000256" key="1">
    <source>
        <dbReference type="SAM" id="SignalP"/>
    </source>
</evidence>
<dbReference type="Proteomes" id="UP000254545">
    <property type="component" value="Unassembled WGS sequence"/>
</dbReference>
<evidence type="ECO:0000313" key="3">
    <source>
        <dbReference type="Proteomes" id="UP000254545"/>
    </source>
</evidence>
<keyword evidence="1" id="KW-0732">Signal</keyword>
<organism evidence="2 3">
    <name type="scientific">Klebsiella variicola</name>
    <dbReference type="NCBI Taxonomy" id="244366"/>
    <lineage>
        <taxon>Bacteria</taxon>
        <taxon>Pseudomonadati</taxon>
        <taxon>Pseudomonadota</taxon>
        <taxon>Gammaproteobacteria</taxon>
        <taxon>Enterobacterales</taxon>
        <taxon>Enterobacteriaceae</taxon>
        <taxon>Klebsiella/Raoultella group</taxon>
        <taxon>Klebsiella</taxon>
        <taxon>Klebsiella pneumoniae complex</taxon>
    </lineage>
</organism>
<proteinExistence type="predicted"/>
<sequence>MKFKHMLVSALLVLSAQALAEPAPPIKVETSNQVHPAGNTLRHCCGHCAG</sequence>
<accession>A0A7H4MCE3</accession>
<dbReference type="AlphaFoldDB" id="A0A7H4MCE3"/>
<dbReference type="EMBL" id="UGKR01000003">
    <property type="protein sequence ID" value="STS87993.1"/>
    <property type="molecule type" value="Genomic_DNA"/>
</dbReference>
<name>A0A7H4MCE3_KLEVA</name>
<protein>
    <submittedName>
        <fullName evidence="2">Uncharacterized protein</fullName>
    </submittedName>
</protein>
<evidence type="ECO:0000313" key="2">
    <source>
        <dbReference type="EMBL" id="STS87993.1"/>
    </source>
</evidence>
<gene>
    <name evidence="2" type="ORF">NCTC9177_01823</name>
</gene>
<comment type="caution">
    <text evidence="2">The sequence shown here is derived from an EMBL/GenBank/DDBJ whole genome shotgun (WGS) entry which is preliminary data.</text>
</comment>
<reference evidence="2 3" key="1">
    <citation type="submission" date="2018-06" db="EMBL/GenBank/DDBJ databases">
        <authorList>
            <consortium name="Pathogen Informatics"/>
            <person name="Doyle S."/>
        </authorList>
    </citation>
    <scope>NUCLEOTIDE SEQUENCE [LARGE SCALE GENOMIC DNA]</scope>
    <source>
        <strain evidence="2 3">NCTC9177</strain>
    </source>
</reference>
<feature type="chain" id="PRO_5028990967" evidence="1">
    <location>
        <begin position="21"/>
        <end position="50"/>
    </location>
</feature>